<protein>
    <submittedName>
        <fullName evidence="1">Uncharacterized protein</fullName>
    </submittedName>
</protein>
<evidence type="ECO:0000313" key="1">
    <source>
        <dbReference type="EMBL" id="ELP87499.1"/>
    </source>
</evidence>
<dbReference type="Proteomes" id="UP000014680">
    <property type="component" value="Unassembled WGS sequence"/>
</dbReference>
<dbReference type="EMBL" id="KB206860">
    <property type="protein sequence ID" value="ELP87499.1"/>
    <property type="molecule type" value="Genomic_DNA"/>
</dbReference>
<gene>
    <name evidence="1" type="ORF">EIN_097860</name>
</gene>
<reference evidence="1 2" key="1">
    <citation type="submission" date="2012-10" db="EMBL/GenBank/DDBJ databases">
        <authorList>
            <person name="Zafar N."/>
            <person name="Inman J."/>
            <person name="Hall N."/>
            <person name="Lorenzi H."/>
            <person name="Caler E."/>
        </authorList>
    </citation>
    <scope>NUCLEOTIDE SEQUENCE [LARGE SCALE GENOMIC DNA]</scope>
    <source>
        <strain evidence="1 2">IP1</strain>
    </source>
</reference>
<sequence length="177" mass="20891">MDKQDVEKLNKLFEEKGELMSRVEGVEGVKRIWNPEKGNLELNLEKYMVYDFLYSYCFPFLVYKQRILTNQTLLNKSLALINTTIETTQQNFPVVIQQFQKYHDDVPNAIRGMTYMFSTFAQRVRKLQESVEQLSQFNDKMVAYVDNEIKKENLIFQLRGYPLDVTNDVISSDPAFF</sequence>
<name>A0A0A1U0S3_ENTIV</name>
<accession>A0A0A1U0S3</accession>
<organism evidence="1 2">
    <name type="scientific">Entamoeba invadens IP1</name>
    <dbReference type="NCBI Taxonomy" id="370355"/>
    <lineage>
        <taxon>Eukaryota</taxon>
        <taxon>Amoebozoa</taxon>
        <taxon>Evosea</taxon>
        <taxon>Archamoebae</taxon>
        <taxon>Mastigamoebida</taxon>
        <taxon>Entamoebidae</taxon>
        <taxon>Entamoeba</taxon>
    </lineage>
</organism>
<keyword evidence="2" id="KW-1185">Reference proteome</keyword>
<dbReference type="KEGG" id="eiv:EIN_097860"/>
<proteinExistence type="predicted"/>
<evidence type="ECO:0000313" key="2">
    <source>
        <dbReference type="Proteomes" id="UP000014680"/>
    </source>
</evidence>
<dbReference type="AlphaFoldDB" id="A0A0A1U0S3"/>
<dbReference type="GeneID" id="14886427"/>
<dbReference type="VEuPathDB" id="AmoebaDB:EIN_097860"/>
<dbReference type="RefSeq" id="XP_004254270.1">
    <property type="nucleotide sequence ID" value="XM_004254222.1"/>
</dbReference>